<dbReference type="NCBIfam" id="TIGR01443">
    <property type="entry name" value="intein_Cterm"/>
    <property type="match status" value="1"/>
</dbReference>
<evidence type="ECO:0000313" key="1">
    <source>
        <dbReference type="EMBL" id="EAY23797.1"/>
    </source>
</evidence>
<dbReference type="eggNOG" id="COG3209">
    <property type="taxonomic scope" value="Bacteria"/>
</dbReference>
<comment type="caution">
    <text evidence="1">The sequence shown here is derived from an EMBL/GenBank/DDBJ whole genome shotgun (WGS) entry which is preliminary data.</text>
</comment>
<dbReference type="EMBL" id="AAWS01000127">
    <property type="protein sequence ID" value="EAY23797.1"/>
    <property type="molecule type" value="Genomic_DNA"/>
</dbReference>
<dbReference type="Pfam" id="PF07591">
    <property type="entry name" value="PT-HINT"/>
    <property type="match status" value="1"/>
</dbReference>
<gene>
    <name evidence="1" type="ORF">M23134_00910</name>
</gene>
<proteinExistence type="predicted"/>
<keyword evidence="2" id="KW-1185">Reference proteome</keyword>
<dbReference type="SUPFAM" id="SSF51294">
    <property type="entry name" value="Hedgehog/intein (Hint) domain"/>
    <property type="match status" value="1"/>
</dbReference>
<dbReference type="InterPro" id="IPR030934">
    <property type="entry name" value="Intein_C"/>
</dbReference>
<dbReference type="Proteomes" id="UP000004095">
    <property type="component" value="Unassembled WGS sequence"/>
</dbReference>
<reference evidence="1 2" key="1">
    <citation type="submission" date="2007-01" db="EMBL/GenBank/DDBJ databases">
        <authorList>
            <person name="Haygood M."/>
            <person name="Podell S."/>
            <person name="Anderson C."/>
            <person name="Hopkinson B."/>
            <person name="Roe K."/>
            <person name="Barbeau K."/>
            <person name="Gaasterland T."/>
            <person name="Ferriera S."/>
            <person name="Johnson J."/>
            <person name="Kravitz S."/>
            <person name="Beeson K."/>
            <person name="Sutton G."/>
            <person name="Rogers Y.-H."/>
            <person name="Friedman R."/>
            <person name="Frazier M."/>
            <person name="Venter J.C."/>
        </authorList>
    </citation>
    <scope>NUCLEOTIDE SEQUENCE [LARGE SCALE GENOMIC DNA]</scope>
    <source>
        <strain evidence="1 2">ATCC 23134</strain>
    </source>
</reference>
<dbReference type="CDD" id="cd00081">
    <property type="entry name" value="Hint"/>
    <property type="match status" value="1"/>
</dbReference>
<sequence length="361" mass="40886">MLKVVTGTSQNKLSVVTVATAKDTLYATPEHPFYLPQLKKYVPASELRQGNHLQLSNGTCTAITSTHWLDTLVTVYNISVAKHHNYFAEGVLVHNNECGSVWDRFADHPNLSRVKSTVKGWNDVKLEKAFLKDTDDNNLAKELFDQPDLLDVWHILSKFSNVRKDNDYLTKVNFFLSQTSTDSRFKRYIKEIITKSTNDSKAKKLIKNELKLASGIDGKSIFGQFNAKHELPQLFELMNQTNDVTAFVKNSEAGIEGFMITGDEITPISLKEYTSKNLRSCAGKIRDNAGKIERYIKGFHGLVGIGVDANSVMFAEFTKFTKAEIDTYLANYALEKGYDVFPDIFKEVYIKDKNGILYQYK</sequence>
<protein>
    <submittedName>
        <fullName evidence="1">Intein C-terminal splicing region domain protein</fullName>
    </submittedName>
</protein>
<evidence type="ECO:0000313" key="2">
    <source>
        <dbReference type="Proteomes" id="UP000004095"/>
    </source>
</evidence>
<dbReference type="PROSITE" id="PS50818">
    <property type="entry name" value="INTEIN_C_TER"/>
    <property type="match status" value="1"/>
</dbReference>
<organism evidence="1 2">
    <name type="scientific">Microscilla marina ATCC 23134</name>
    <dbReference type="NCBI Taxonomy" id="313606"/>
    <lineage>
        <taxon>Bacteria</taxon>
        <taxon>Pseudomonadati</taxon>
        <taxon>Bacteroidota</taxon>
        <taxon>Cytophagia</taxon>
        <taxon>Cytophagales</taxon>
        <taxon>Microscillaceae</taxon>
        <taxon>Microscilla</taxon>
    </lineage>
</organism>
<dbReference type="AlphaFoldDB" id="A2A0P2"/>
<dbReference type="InterPro" id="IPR036844">
    <property type="entry name" value="Hint_dom_sf"/>
</dbReference>
<accession>A2A0P2</accession>
<dbReference type="Gene3D" id="2.170.16.10">
    <property type="entry name" value="Hedgehog/Intein (Hint) domain"/>
    <property type="match status" value="1"/>
</dbReference>
<name>A2A0P2_MICM2</name>